<proteinExistence type="predicted"/>
<dbReference type="GO" id="GO:0016765">
    <property type="term" value="F:transferase activity, transferring alkyl or aryl (other than methyl) groups"/>
    <property type="evidence" value="ECO:0007669"/>
    <property type="project" value="InterPro"/>
</dbReference>
<dbReference type="InterPro" id="IPR044878">
    <property type="entry name" value="UbiA_sf"/>
</dbReference>
<feature type="transmembrane region" description="Helical" evidence="5">
    <location>
        <begin position="119"/>
        <end position="144"/>
    </location>
</feature>
<protein>
    <submittedName>
        <fullName evidence="6">Uncharacterized protein</fullName>
    </submittedName>
</protein>
<accession>A0A9N9V719</accession>
<evidence type="ECO:0000256" key="4">
    <source>
        <dbReference type="ARBA" id="ARBA00023136"/>
    </source>
</evidence>
<dbReference type="InterPro" id="IPR050475">
    <property type="entry name" value="Prenyltransferase_related"/>
</dbReference>
<sequence>MKTSSPNTALCLRKLPAKALYHLHTAYLFSCSDLEAIVIAPFIFALLASQAAPLLSMGDPPWSMPILLRAPQMIIWSWSGLLLFNLHNQRHRQSVEEDAVNKPWRPIPSGRLTPEQATVVLFCLYPLNLIVSLAVGGLVPLAVITTFSVWNNEFQDRSGGFLKNIHNGMGITAFLAGPLEIATGNSIFGGQAIAAGWLGVIAMTITCTIHVQDLRDMEGDAVAGKRTIPILMGEMNARLFVALGVAFWSAFGCWFWDTWMEGILMAGLGLTLISNMVGIRTRAGDRMSYRLWAPWLLALALLPYMKSLRWGQ</sequence>
<dbReference type="EMBL" id="CABFNQ020000544">
    <property type="protein sequence ID" value="CAH0018902.1"/>
    <property type="molecule type" value="Genomic_DNA"/>
</dbReference>
<keyword evidence="7" id="KW-1185">Reference proteome</keyword>
<dbReference type="PANTHER" id="PTHR42723">
    <property type="entry name" value="CHLOROPHYLL SYNTHASE"/>
    <property type="match status" value="1"/>
</dbReference>
<feature type="transmembrane region" description="Helical" evidence="5">
    <location>
        <begin position="66"/>
        <end position="84"/>
    </location>
</feature>
<feature type="transmembrane region" description="Helical" evidence="5">
    <location>
        <begin position="235"/>
        <end position="256"/>
    </location>
</feature>
<evidence type="ECO:0000313" key="6">
    <source>
        <dbReference type="EMBL" id="CAH0018902.1"/>
    </source>
</evidence>
<keyword evidence="2 5" id="KW-0812">Transmembrane</keyword>
<gene>
    <name evidence="6" type="ORF">CRHIZ90672A_00005531</name>
</gene>
<dbReference type="CDD" id="cd13965">
    <property type="entry name" value="PT_UbiA_3"/>
    <property type="match status" value="1"/>
</dbReference>
<comment type="caution">
    <text evidence="6">The sequence shown here is derived from an EMBL/GenBank/DDBJ whole genome shotgun (WGS) entry which is preliminary data.</text>
</comment>
<reference evidence="6" key="1">
    <citation type="submission" date="2021-10" db="EMBL/GenBank/DDBJ databases">
        <authorList>
            <person name="Piombo E."/>
        </authorList>
    </citation>
    <scope>NUCLEOTIDE SEQUENCE</scope>
</reference>
<evidence type="ECO:0000256" key="5">
    <source>
        <dbReference type="SAM" id="Phobius"/>
    </source>
</evidence>
<dbReference type="Gene3D" id="1.10.357.140">
    <property type="entry name" value="UbiA prenyltransferase"/>
    <property type="match status" value="1"/>
</dbReference>
<keyword evidence="4 5" id="KW-0472">Membrane</keyword>
<dbReference type="PANTHER" id="PTHR42723:SF1">
    <property type="entry name" value="CHLOROPHYLL SYNTHASE, CHLOROPLASTIC"/>
    <property type="match status" value="1"/>
</dbReference>
<evidence type="ECO:0000256" key="2">
    <source>
        <dbReference type="ARBA" id="ARBA00022692"/>
    </source>
</evidence>
<evidence type="ECO:0000256" key="3">
    <source>
        <dbReference type="ARBA" id="ARBA00022989"/>
    </source>
</evidence>
<dbReference type="AlphaFoldDB" id="A0A9N9V719"/>
<evidence type="ECO:0000256" key="1">
    <source>
        <dbReference type="ARBA" id="ARBA00004141"/>
    </source>
</evidence>
<feature type="transmembrane region" description="Helical" evidence="5">
    <location>
        <begin position="262"/>
        <end position="279"/>
    </location>
</feature>
<name>A0A9N9V719_9HYPO</name>
<dbReference type="Proteomes" id="UP000696573">
    <property type="component" value="Unassembled WGS sequence"/>
</dbReference>
<dbReference type="Pfam" id="PF01040">
    <property type="entry name" value="UbiA"/>
    <property type="match status" value="1"/>
</dbReference>
<comment type="subcellular location">
    <subcellularLocation>
        <location evidence="1">Membrane</location>
        <topology evidence="1">Multi-pass membrane protein</topology>
    </subcellularLocation>
</comment>
<dbReference type="OrthoDB" id="434972at2759"/>
<dbReference type="GO" id="GO:0016020">
    <property type="term" value="C:membrane"/>
    <property type="evidence" value="ECO:0007669"/>
    <property type="project" value="UniProtKB-SubCell"/>
</dbReference>
<evidence type="ECO:0000313" key="7">
    <source>
        <dbReference type="Proteomes" id="UP000696573"/>
    </source>
</evidence>
<dbReference type="InterPro" id="IPR000537">
    <property type="entry name" value="UbiA_prenyltransferase"/>
</dbReference>
<organism evidence="6 7">
    <name type="scientific">Clonostachys rhizophaga</name>
    <dbReference type="NCBI Taxonomy" id="160324"/>
    <lineage>
        <taxon>Eukaryota</taxon>
        <taxon>Fungi</taxon>
        <taxon>Dikarya</taxon>
        <taxon>Ascomycota</taxon>
        <taxon>Pezizomycotina</taxon>
        <taxon>Sordariomycetes</taxon>
        <taxon>Hypocreomycetidae</taxon>
        <taxon>Hypocreales</taxon>
        <taxon>Bionectriaceae</taxon>
        <taxon>Clonostachys</taxon>
    </lineage>
</organism>
<feature type="transmembrane region" description="Helical" evidence="5">
    <location>
        <begin position="187"/>
        <end position="209"/>
    </location>
</feature>
<feature type="transmembrane region" description="Helical" evidence="5">
    <location>
        <begin position="21"/>
        <end position="46"/>
    </location>
</feature>
<keyword evidence="3 5" id="KW-1133">Transmembrane helix</keyword>